<dbReference type="Pfam" id="PF11726">
    <property type="entry name" value="YagK_YfjJ_C"/>
    <property type="match status" value="1"/>
</dbReference>
<dbReference type="AlphaFoldDB" id="A0A1M7YCS5"/>
<dbReference type="InterPro" id="IPR057271">
    <property type="entry name" value="YagK_YfjJ_C"/>
</dbReference>
<evidence type="ECO:0000259" key="1">
    <source>
        <dbReference type="Pfam" id="PF11726"/>
    </source>
</evidence>
<keyword evidence="3" id="KW-1185">Reference proteome</keyword>
<sequence length="292" mass="35625">MRNEVHGEKYRKYPLRQCEIKEKNIGFYREPLCRINDLFCYCRENYSKTLYIWFELKFPTDSRFAKRNDNEVLCRFIEALRKYYKEKYPMQEFHQDGRRRIPLPLYLWARELSITGQYHYHVTIVLNGQVIQKPHFVLAHVKKLWAGCINRAALQEDEGKRKDLAENEISVDSNRNSIDIETEFFSPEIIPVEYGYNKYRNLENYKESPFDYGAYRIDHYQERKDVLARYDALYEFFSYYAKIYSKSCCEEFSQPRPKDPSRKPKNFSCSQIPRYRETVREIDERMRLKRRE</sequence>
<evidence type="ECO:0000313" key="3">
    <source>
        <dbReference type="Proteomes" id="UP000184603"/>
    </source>
</evidence>
<proteinExistence type="predicted"/>
<reference evidence="2 3" key="1">
    <citation type="submission" date="2016-12" db="EMBL/GenBank/DDBJ databases">
        <authorList>
            <person name="Song W.-J."/>
            <person name="Kurnit D.M."/>
        </authorList>
    </citation>
    <scope>NUCLEOTIDE SEQUENCE [LARGE SCALE GENOMIC DNA]</scope>
    <source>
        <strain evidence="2 3">DSM 18488</strain>
    </source>
</reference>
<dbReference type="OrthoDB" id="5593782at2"/>
<name>A0A1M7YCS5_9BACT</name>
<protein>
    <recommendedName>
        <fullName evidence="1">YagK/YfjJ C-terminal domain-containing protein</fullName>
    </recommendedName>
</protein>
<dbReference type="RefSeq" id="WP_073614890.1">
    <property type="nucleotide sequence ID" value="NZ_FRFE01000018.1"/>
</dbReference>
<organism evidence="2 3">
    <name type="scientific">Desulfopila aestuarii DSM 18488</name>
    <dbReference type="NCBI Taxonomy" id="1121416"/>
    <lineage>
        <taxon>Bacteria</taxon>
        <taxon>Pseudomonadati</taxon>
        <taxon>Thermodesulfobacteriota</taxon>
        <taxon>Desulfobulbia</taxon>
        <taxon>Desulfobulbales</taxon>
        <taxon>Desulfocapsaceae</taxon>
        <taxon>Desulfopila</taxon>
    </lineage>
</organism>
<dbReference type="EMBL" id="FRFE01000018">
    <property type="protein sequence ID" value="SHO50425.1"/>
    <property type="molecule type" value="Genomic_DNA"/>
</dbReference>
<evidence type="ECO:0000313" key="2">
    <source>
        <dbReference type="EMBL" id="SHO50425.1"/>
    </source>
</evidence>
<gene>
    <name evidence="2" type="ORF">SAMN02745220_03431</name>
</gene>
<dbReference type="Proteomes" id="UP000184603">
    <property type="component" value="Unassembled WGS sequence"/>
</dbReference>
<accession>A0A1M7YCS5</accession>
<feature type="domain" description="YagK/YfjJ C-terminal" evidence="1">
    <location>
        <begin position="44"/>
        <end position="133"/>
    </location>
</feature>